<evidence type="ECO:0000256" key="3">
    <source>
        <dbReference type="ARBA" id="ARBA00022475"/>
    </source>
</evidence>
<accession>A0A6G8PWU0</accession>
<evidence type="ECO:0000259" key="11">
    <source>
        <dbReference type="Pfam" id="PF10099"/>
    </source>
</evidence>
<dbReference type="GO" id="GO:0006417">
    <property type="term" value="P:regulation of translation"/>
    <property type="evidence" value="ECO:0007669"/>
    <property type="project" value="TreeGrafter"/>
</dbReference>
<dbReference type="Pfam" id="PF10099">
    <property type="entry name" value="RskA_C"/>
    <property type="match status" value="1"/>
</dbReference>
<dbReference type="KEGG" id="rmar:GBA65_09340"/>
<proteinExistence type="predicted"/>
<evidence type="ECO:0000256" key="4">
    <source>
        <dbReference type="ARBA" id="ARBA00022692"/>
    </source>
</evidence>
<feature type="domain" description="Anti-sigma K factor RskA C-terminal" evidence="11">
    <location>
        <begin position="112"/>
        <end position="243"/>
    </location>
</feature>
<evidence type="ECO:0000256" key="5">
    <source>
        <dbReference type="ARBA" id="ARBA00022989"/>
    </source>
</evidence>
<dbReference type="RefSeq" id="WP_166396361.1">
    <property type="nucleotide sequence ID" value="NZ_CP045121.1"/>
</dbReference>
<dbReference type="AlphaFoldDB" id="A0A6G8PWU0"/>
<dbReference type="InterPro" id="IPR018764">
    <property type="entry name" value="RskA_C"/>
</dbReference>
<keyword evidence="4 10" id="KW-0812">Transmembrane</keyword>
<evidence type="ECO:0000256" key="2">
    <source>
        <dbReference type="ARBA" id="ARBA00004236"/>
    </source>
</evidence>
<dbReference type="GO" id="GO:0005886">
    <property type="term" value="C:plasma membrane"/>
    <property type="evidence" value="ECO:0007669"/>
    <property type="project" value="UniProtKB-SubCell"/>
</dbReference>
<keyword evidence="3" id="KW-1003">Cell membrane</keyword>
<dbReference type="EMBL" id="CP045121">
    <property type="protein sequence ID" value="QIN78689.1"/>
    <property type="molecule type" value="Genomic_DNA"/>
</dbReference>
<organism evidence="12 13">
    <name type="scientific">Rubrobacter marinus</name>
    <dbReference type="NCBI Taxonomy" id="2653852"/>
    <lineage>
        <taxon>Bacteria</taxon>
        <taxon>Bacillati</taxon>
        <taxon>Actinomycetota</taxon>
        <taxon>Rubrobacteria</taxon>
        <taxon>Rubrobacterales</taxon>
        <taxon>Rubrobacteraceae</taxon>
        <taxon>Rubrobacter</taxon>
    </lineage>
</organism>
<keyword evidence="13" id="KW-1185">Reference proteome</keyword>
<evidence type="ECO:0000256" key="8">
    <source>
        <dbReference type="ARBA" id="ARBA00030803"/>
    </source>
</evidence>
<dbReference type="InterPro" id="IPR051474">
    <property type="entry name" value="Anti-sigma-K/W_factor"/>
</dbReference>
<protein>
    <recommendedName>
        <fullName evidence="8">Regulator of SigK</fullName>
    </recommendedName>
    <alternativeName>
        <fullName evidence="7">Sigma-K anti-sigma factor RskA</fullName>
    </alternativeName>
</protein>
<reference evidence="12 13" key="1">
    <citation type="submission" date="2019-10" db="EMBL/GenBank/DDBJ databases">
        <title>Rubrobacter sp nov SCSIO 52915 isolated from a deep-sea sediment in the South China Sea.</title>
        <authorList>
            <person name="Chen R.W."/>
        </authorList>
    </citation>
    <scope>NUCLEOTIDE SEQUENCE [LARGE SCALE GENOMIC DNA]</scope>
    <source>
        <strain evidence="12 13">SCSIO 52915</strain>
    </source>
</reference>
<evidence type="ECO:0000256" key="10">
    <source>
        <dbReference type="SAM" id="Phobius"/>
    </source>
</evidence>
<feature type="transmembrane region" description="Helical" evidence="10">
    <location>
        <begin position="105"/>
        <end position="128"/>
    </location>
</feature>
<dbReference type="PANTHER" id="PTHR37461">
    <property type="entry name" value="ANTI-SIGMA-K FACTOR RSKA"/>
    <property type="match status" value="1"/>
</dbReference>
<dbReference type="Proteomes" id="UP000502706">
    <property type="component" value="Chromosome"/>
</dbReference>
<dbReference type="Gene3D" id="1.10.10.1320">
    <property type="entry name" value="Anti-sigma factor, zinc-finger domain"/>
    <property type="match status" value="1"/>
</dbReference>
<evidence type="ECO:0000256" key="9">
    <source>
        <dbReference type="SAM" id="MobiDB-lite"/>
    </source>
</evidence>
<comment type="subcellular location">
    <subcellularLocation>
        <location evidence="2">Cell membrane</location>
    </subcellularLocation>
    <subcellularLocation>
        <location evidence="1">Membrane</location>
        <topology evidence="1">Single-pass membrane protein</topology>
    </subcellularLocation>
</comment>
<dbReference type="PANTHER" id="PTHR37461:SF1">
    <property type="entry name" value="ANTI-SIGMA-K FACTOR RSKA"/>
    <property type="match status" value="1"/>
</dbReference>
<evidence type="ECO:0000256" key="1">
    <source>
        <dbReference type="ARBA" id="ARBA00004167"/>
    </source>
</evidence>
<keyword evidence="5 10" id="KW-1133">Transmembrane helix</keyword>
<evidence type="ECO:0000256" key="6">
    <source>
        <dbReference type="ARBA" id="ARBA00023136"/>
    </source>
</evidence>
<dbReference type="InterPro" id="IPR041916">
    <property type="entry name" value="Anti_sigma_zinc_sf"/>
</dbReference>
<keyword evidence="6 10" id="KW-0472">Membrane</keyword>
<feature type="region of interest" description="Disordered" evidence="9">
    <location>
        <begin position="230"/>
        <end position="249"/>
    </location>
</feature>
<evidence type="ECO:0000313" key="12">
    <source>
        <dbReference type="EMBL" id="QIN78689.1"/>
    </source>
</evidence>
<name>A0A6G8PWU0_9ACTN</name>
<gene>
    <name evidence="12" type="ORF">GBA65_09340</name>
</gene>
<evidence type="ECO:0000313" key="13">
    <source>
        <dbReference type="Proteomes" id="UP000502706"/>
    </source>
</evidence>
<dbReference type="GO" id="GO:0016989">
    <property type="term" value="F:sigma factor antagonist activity"/>
    <property type="evidence" value="ECO:0007669"/>
    <property type="project" value="TreeGrafter"/>
</dbReference>
<evidence type="ECO:0000256" key="7">
    <source>
        <dbReference type="ARBA" id="ARBA00029829"/>
    </source>
</evidence>
<sequence>MSGPTRAPGGDPDRTRFDELAAAYALGALTGEERLWFEAYLAEHPELNAEVDELESVADLLALAPAEQEPSPGLRRSVLERVGAPREILSEAPPRRERREGGRRWFLRPQVLAAAAAVLFAVVGLLAWNFSLRDQNGDLRDEVAERRTIQMEGSGLASNAGGEVLMTGDDQAVLVARELPPPPEGEVYETWIIRDGVPEPAGLFEPRDGDAATTVRGSMEGAEAVAVTLEPEGGSPMPTSDPILVAPLA</sequence>